<accession>A0A2K8N8H3</accession>
<dbReference type="InterPro" id="IPR018391">
    <property type="entry name" value="PQQ_b-propeller_rpt"/>
</dbReference>
<name>A0A2K8N8H3_9BACL</name>
<dbReference type="Gene3D" id="2.40.10.480">
    <property type="match status" value="1"/>
</dbReference>
<dbReference type="SMART" id="SM00564">
    <property type="entry name" value="PQQ"/>
    <property type="match status" value="7"/>
</dbReference>
<dbReference type="PANTHER" id="PTHR34512">
    <property type="entry name" value="CELL SURFACE PROTEIN"/>
    <property type="match status" value="1"/>
</dbReference>
<feature type="signal peptide" evidence="1">
    <location>
        <begin position="1"/>
        <end position="24"/>
    </location>
</feature>
<dbReference type="Proteomes" id="UP000231932">
    <property type="component" value="Chromosome"/>
</dbReference>
<organism evidence="3 4">
    <name type="scientific">Kyrpidia spormannii</name>
    <dbReference type="NCBI Taxonomy" id="2055160"/>
    <lineage>
        <taxon>Bacteria</taxon>
        <taxon>Bacillati</taxon>
        <taxon>Bacillota</taxon>
        <taxon>Bacilli</taxon>
        <taxon>Bacillales</taxon>
        <taxon>Alicyclobacillaceae</taxon>
        <taxon>Kyrpidia</taxon>
    </lineage>
</organism>
<dbReference type="PANTHER" id="PTHR34512:SF30">
    <property type="entry name" value="OUTER MEMBRANE PROTEIN ASSEMBLY FACTOR BAMB"/>
    <property type="match status" value="1"/>
</dbReference>
<evidence type="ECO:0000259" key="2">
    <source>
        <dbReference type="Pfam" id="PF13360"/>
    </source>
</evidence>
<gene>
    <name evidence="3" type="ORF">CVV65_12390</name>
</gene>
<dbReference type="Gene3D" id="2.130.10.10">
    <property type="entry name" value="YVTN repeat-like/Quinoprotein amine dehydrogenase"/>
    <property type="match status" value="1"/>
</dbReference>
<evidence type="ECO:0000313" key="3">
    <source>
        <dbReference type="EMBL" id="ATY85624.1"/>
    </source>
</evidence>
<protein>
    <recommendedName>
        <fullName evidence="2">Pyrrolo-quinoline quinone repeat domain-containing protein</fullName>
    </recommendedName>
</protein>
<dbReference type="Gene3D" id="2.40.128.630">
    <property type="match status" value="1"/>
</dbReference>
<dbReference type="EMBL" id="CP024955">
    <property type="protein sequence ID" value="ATY85624.1"/>
    <property type="molecule type" value="Genomic_DNA"/>
</dbReference>
<dbReference type="InterPro" id="IPR002372">
    <property type="entry name" value="PQQ_rpt_dom"/>
</dbReference>
<keyword evidence="1" id="KW-0732">Signal</keyword>
<dbReference type="KEGG" id="kyr:CVV65_12390"/>
<feature type="domain" description="Pyrrolo-quinoline quinone repeat" evidence="2">
    <location>
        <begin position="248"/>
        <end position="306"/>
    </location>
</feature>
<dbReference type="AlphaFoldDB" id="A0A2K8N8H3"/>
<feature type="domain" description="Pyrrolo-quinoline quinone repeat" evidence="2">
    <location>
        <begin position="478"/>
        <end position="584"/>
    </location>
</feature>
<proteinExistence type="predicted"/>
<feature type="domain" description="Pyrrolo-quinoline quinone repeat" evidence="2">
    <location>
        <begin position="328"/>
        <end position="460"/>
    </location>
</feature>
<keyword evidence="4" id="KW-1185">Reference proteome</keyword>
<feature type="chain" id="PRO_5014888097" description="Pyrrolo-quinoline quinone repeat domain-containing protein" evidence="1">
    <location>
        <begin position="25"/>
        <end position="627"/>
    </location>
</feature>
<reference evidence="4" key="1">
    <citation type="submission" date="2017-11" db="EMBL/GenBank/DDBJ databases">
        <title>Complete Genome Sequence of Kyrpidia sp. Strain EA-1, a thermophilic, hydrogen-oxidizing Bacterium, isolated from the Azores.</title>
        <authorList>
            <person name="Reiner J.E."/>
            <person name="Lapp C.J."/>
            <person name="Bunk B."/>
            <person name="Gescher J."/>
        </authorList>
    </citation>
    <scope>NUCLEOTIDE SEQUENCE [LARGE SCALE GENOMIC DNA]</scope>
    <source>
        <strain evidence="4">EA-1</strain>
    </source>
</reference>
<dbReference type="InterPro" id="IPR015943">
    <property type="entry name" value="WD40/YVTN_repeat-like_dom_sf"/>
</dbReference>
<sequence length="627" mass="66355">MKVGRKWSAVAAAGVLLGAGMASAAGEVPTTATSAAQMAVRMFPSGSSAVILCSGDPKSERSDLVAGQALAAYLSAPLLLTQSAVELGPNTLQSLSQLSVPDANPIGDVQPYQPAPGKPKVYLVGTKDSLSGSLVNQLESLGYAVQDLRTDSASALLSEVQNIVAPPFPSPSDAPGFPGKWTTYAGDQAHNPFYPVPDSAPSWEKEGVMWNFPEKAAVPLSQEFPDLRQLGMRGAPVKMTQSLGNACGVTAVDGVIYAESDDAHLYALDAKTGQLLWQAGPTVNALMGNPIVGDGLVYVTAGDTGFSFSQVLKFMLSQGKMQLVRGLTYSAIYAYDQKSGRLVWRQDFQGNAMPSPALVDHAVYEATGDGHLYAFDSKTGKSLWTTDLGGFDSMSSTNYWRDPETGRVEIIVGVSDANNVVAVDAQTGKVLWKQPTTLNIFNTGMGDNTPTVDQENGLVFQDSVVDNDPKTNTVDLAIYAMDARTGKMVWSTKLGRGSSPPAYKAGVAMVHDGVVYVGSPATSRYYALDEKTGHVLWTFHFQNSGPAGAGRGSAVYAYDRLWVAAGPKVYALDPKTGKELGSYEPGGRFGIVNPVIVGKTMYLGNSYDWIQAIPLSKIDPTVQSSGA</sequence>
<dbReference type="InterPro" id="IPR011047">
    <property type="entry name" value="Quinoprotein_ADH-like_sf"/>
</dbReference>
<evidence type="ECO:0000256" key="1">
    <source>
        <dbReference type="SAM" id="SignalP"/>
    </source>
</evidence>
<dbReference type="SUPFAM" id="SSF50998">
    <property type="entry name" value="Quinoprotein alcohol dehydrogenase-like"/>
    <property type="match status" value="2"/>
</dbReference>
<dbReference type="Pfam" id="PF13360">
    <property type="entry name" value="PQQ_2"/>
    <property type="match status" value="3"/>
</dbReference>
<evidence type="ECO:0000313" key="4">
    <source>
        <dbReference type="Proteomes" id="UP000231932"/>
    </source>
</evidence>
<dbReference type="RefSeq" id="WP_100668389.1">
    <property type="nucleotide sequence ID" value="NZ_CP024955.1"/>
</dbReference>
<dbReference type="OrthoDB" id="9794322at2"/>